<evidence type="ECO:0000313" key="3">
    <source>
        <dbReference type="Proteomes" id="UP001140172"/>
    </source>
</evidence>
<evidence type="ECO:0000313" key="2">
    <source>
        <dbReference type="EMBL" id="KAJ2776788.1"/>
    </source>
</evidence>
<organism evidence="2 3">
    <name type="scientific">Coemansia interrupta</name>
    <dbReference type="NCBI Taxonomy" id="1126814"/>
    <lineage>
        <taxon>Eukaryota</taxon>
        <taxon>Fungi</taxon>
        <taxon>Fungi incertae sedis</taxon>
        <taxon>Zoopagomycota</taxon>
        <taxon>Kickxellomycotina</taxon>
        <taxon>Kickxellomycetes</taxon>
        <taxon>Kickxellales</taxon>
        <taxon>Kickxellaceae</taxon>
        <taxon>Coemansia</taxon>
    </lineage>
</organism>
<comment type="caution">
    <text evidence="2">The sequence shown here is derived from an EMBL/GenBank/DDBJ whole genome shotgun (WGS) entry which is preliminary data.</text>
</comment>
<keyword evidence="3" id="KW-1185">Reference proteome</keyword>
<gene>
    <name evidence="2" type="ORF">GGI15_004735</name>
</gene>
<dbReference type="Proteomes" id="UP001140172">
    <property type="component" value="Unassembled WGS sequence"/>
</dbReference>
<dbReference type="PANTHER" id="PTHR13374:SF3">
    <property type="entry name" value="DET1 HOMOLOG"/>
    <property type="match status" value="1"/>
</dbReference>
<evidence type="ECO:0000256" key="1">
    <source>
        <dbReference type="SAM" id="MobiDB-lite"/>
    </source>
</evidence>
<dbReference type="InterPro" id="IPR019138">
    <property type="entry name" value="De-etiolated_protein_1_Det1"/>
</dbReference>
<dbReference type="EMBL" id="JANBUM010000464">
    <property type="protein sequence ID" value="KAJ2776788.1"/>
    <property type="molecule type" value="Genomic_DNA"/>
</dbReference>
<dbReference type="GO" id="GO:0005634">
    <property type="term" value="C:nucleus"/>
    <property type="evidence" value="ECO:0007669"/>
    <property type="project" value="TreeGrafter"/>
</dbReference>
<reference evidence="2" key="1">
    <citation type="submission" date="2022-07" db="EMBL/GenBank/DDBJ databases">
        <title>Phylogenomic reconstructions and comparative analyses of Kickxellomycotina fungi.</title>
        <authorList>
            <person name="Reynolds N.K."/>
            <person name="Stajich J.E."/>
            <person name="Barry K."/>
            <person name="Grigoriev I.V."/>
            <person name="Crous P."/>
            <person name="Smith M.E."/>
        </authorList>
    </citation>
    <scope>NUCLEOTIDE SEQUENCE</scope>
    <source>
        <strain evidence="2">BCRC 34489</strain>
    </source>
</reference>
<accession>A0A9W8H8E2</accession>
<dbReference type="PANTHER" id="PTHR13374">
    <property type="entry name" value="DET1 HOMOLOG DE-ETIOLATED-1 HOMOLOG"/>
    <property type="match status" value="1"/>
</dbReference>
<dbReference type="GO" id="GO:0031461">
    <property type="term" value="C:cullin-RING ubiquitin ligase complex"/>
    <property type="evidence" value="ECO:0007669"/>
    <property type="project" value="TreeGrafter"/>
</dbReference>
<proteinExistence type="predicted"/>
<dbReference type="GO" id="GO:0031625">
    <property type="term" value="F:ubiquitin protein ligase binding"/>
    <property type="evidence" value="ECO:0007669"/>
    <property type="project" value="TreeGrafter"/>
</dbReference>
<protein>
    <submittedName>
        <fullName evidence="2">Uncharacterized protein</fullName>
    </submittedName>
</protein>
<dbReference type="GO" id="GO:0032436">
    <property type="term" value="P:positive regulation of proteasomal ubiquitin-dependent protein catabolic process"/>
    <property type="evidence" value="ECO:0007669"/>
    <property type="project" value="TreeGrafter"/>
</dbReference>
<dbReference type="GO" id="GO:1990756">
    <property type="term" value="F:ubiquitin-like ligase-substrate adaptor activity"/>
    <property type="evidence" value="ECO:0007669"/>
    <property type="project" value="TreeGrafter"/>
</dbReference>
<feature type="region of interest" description="Disordered" evidence="1">
    <location>
        <begin position="290"/>
        <end position="317"/>
    </location>
</feature>
<name>A0A9W8H8E2_9FUNG</name>
<sequence>MDLDAHSIPALVRRRRGDARGTRPALQACLYPQRTLYNAETPDCHFRRFTPDGKFLIAFNRSLSGLQVFRVGLQVFRVLTASACASQLCDGDGRQAATHKSGFWHFFAPAWAQTYAGFGTTLHRDVCLVTSNMRHVIVARLKRSETAAAAALGPARPNMLVSVKALEDVTLLVVDLHTGRLVDSREYPGDIIYLSGHHGVSLLDDRLSLLSLKHQCLRLLRVGRDGRLAHMLDVGWHTREDDAICEDTLAVREQRAVDELAAQREKRRAEGGGREGACVDESGQHVMAKRRRMAGDARADMQPAGSGRSPRTSSVQLTTRTGVPLPFILPRSAQAHMLRTPAPAAVADGPAAMSLQTFQRLSPHYRMLYARVLQQQQQQQQQMVRGDVAGEMDAVLLEPSLTMAPHGGLKQRLLGALFLRAQAAGPAAMQHFFRTFRAYETLVLWRAQFITCTTLLLRFVPLHVATSRTHASRSASGSGGGGVGGASASAVLANAFTLLAEYDVETTVFGRIWDTADAGVAREVERRMDVYRAPMAGWRVLPSVANDLVLREAFVAGQMAVGMARSGGPVQAARKAAMLLPFGPQGVQESWLLDPAVFRCNLRVRQTLEKMRPAGVAPVRFYDRRGGALRFVLAPSVGADGGVAAGGGAVLATSGGAAEMQGARDAGTAAAVAAAGHGAGKAGVTYLFHPFLPLVLSTRNDLGANSLPTSNIHFRGGGGGD</sequence>
<dbReference type="GO" id="GO:0016567">
    <property type="term" value="P:protein ubiquitination"/>
    <property type="evidence" value="ECO:0007669"/>
    <property type="project" value="TreeGrafter"/>
</dbReference>
<dbReference type="OrthoDB" id="18339at2759"/>
<dbReference type="AlphaFoldDB" id="A0A9W8H8E2"/>
<dbReference type="Pfam" id="PF09737">
    <property type="entry name" value="Det1"/>
    <property type="match status" value="3"/>
</dbReference>